<evidence type="ECO:0000313" key="4">
    <source>
        <dbReference type="EMBL" id="VVU95397.1"/>
    </source>
</evidence>
<dbReference type="Gene3D" id="3.40.50.1470">
    <property type="entry name" value="Peptidyl-tRNA hydrolase"/>
    <property type="match status" value="1"/>
</dbReference>
<dbReference type="Pfam" id="PF01195">
    <property type="entry name" value="Pept_tRNA_hydro"/>
    <property type="match status" value="1"/>
</dbReference>
<dbReference type="GO" id="GO:0000049">
    <property type="term" value="F:tRNA binding"/>
    <property type="evidence" value="ECO:0007669"/>
    <property type="project" value="UniProtKB-KW"/>
</dbReference>
<dbReference type="PANTHER" id="PTHR17224:SF1">
    <property type="entry name" value="PEPTIDYL-TRNA HYDROLASE"/>
    <property type="match status" value="1"/>
</dbReference>
<evidence type="ECO:0000256" key="1">
    <source>
        <dbReference type="ARBA" id="ARBA00022555"/>
    </source>
</evidence>
<gene>
    <name evidence="4" type="ORF">CPAV1605_1148</name>
</gene>
<dbReference type="EMBL" id="CABVLZ010000004">
    <property type="protein sequence ID" value="VVU95397.1"/>
    <property type="molecule type" value="Genomic_DNA"/>
</dbReference>
<dbReference type="PANTHER" id="PTHR17224">
    <property type="entry name" value="PEPTIDYL-TRNA HYDROLASE"/>
    <property type="match status" value="1"/>
</dbReference>
<dbReference type="SUPFAM" id="SSF53178">
    <property type="entry name" value="Peptidyl-tRNA hydrolase-like"/>
    <property type="match status" value="1"/>
</dbReference>
<keyword evidence="3" id="KW-0694">RNA-binding</keyword>
<keyword evidence="2 4" id="KW-0378">Hydrolase</keyword>
<dbReference type="AlphaFoldDB" id="A0A5E8CK19"/>
<organism evidence="4">
    <name type="scientific">seawater metagenome</name>
    <dbReference type="NCBI Taxonomy" id="1561972"/>
    <lineage>
        <taxon>unclassified sequences</taxon>
        <taxon>metagenomes</taxon>
        <taxon>ecological metagenomes</taxon>
    </lineage>
</organism>
<protein>
    <submittedName>
        <fullName evidence="4">Peptidyl-tRNA hydrolase</fullName>
    </submittedName>
</protein>
<reference evidence="4" key="1">
    <citation type="submission" date="2019-09" db="EMBL/GenBank/DDBJ databases">
        <authorList>
            <person name="Needham M D."/>
        </authorList>
    </citation>
    <scope>NUCLEOTIDE SEQUENCE</scope>
</reference>
<keyword evidence="1" id="KW-0820">tRNA-binding</keyword>
<evidence type="ECO:0000256" key="2">
    <source>
        <dbReference type="ARBA" id="ARBA00022801"/>
    </source>
</evidence>
<sequence>MKRLIIVGLGNIGKRYEKTPHNIGFNLIYTLSYKYNLTLKKNLEYNGMYGEKVITLNQKEFILGLLIPWTFMNNSGLAVKKVAPLLESLDDLLICTDNKDLSVGTNKLKNQGRSQHHNGIASIDKHLNTQIYPRLRIGTGKVKVINENMTDENIKKCLESAIIECIKWIHNKTG</sequence>
<dbReference type="NCBIfam" id="TIGR00447">
    <property type="entry name" value="pth"/>
    <property type="match status" value="1"/>
</dbReference>
<proteinExistence type="predicted"/>
<name>A0A5E8CK19_9ZZZZ</name>
<dbReference type="GO" id="GO:0004045">
    <property type="term" value="F:peptidyl-tRNA hydrolase activity"/>
    <property type="evidence" value="ECO:0007669"/>
    <property type="project" value="InterPro"/>
</dbReference>
<dbReference type="InterPro" id="IPR036416">
    <property type="entry name" value="Pept_tRNA_hydro_sf"/>
</dbReference>
<accession>A0A5E8CK19</accession>
<dbReference type="InterPro" id="IPR001328">
    <property type="entry name" value="Pept_tRNA_hydro"/>
</dbReference>
<evidence type="ECO:0000256" key="3">
    <source>
        <dbReference type="ARBA" id="ARBA00022884"/>
    </source>
</evidence>